<keyword evidence="10" id="KW-1185">Reference proteome</keyword>
<dbReference type="RefSeq" id="WP_382395252.1">
    <property type="nucleotide sequence ID" value="NZ_JBHTCQ010000002.1"/>
</dbReference>
<dbReference type="GO" id="GO:0016787">
    <property type="term" value="F:hydrolase activity"/>
    <property type="evidence" value="ECO:0007669"/>
    <property type="project" value="UniProtKB-KW"/>
</dbReference>
<dbReference type="InterPro" id="IPR001764">
    <property type="entry name" value="Glyco_hydro_3_N"/>
</dbReference>
<evidence type="ECO:0000313" key="10">
    <source>
        <dbReference type="Proteomes" id="UP001596455"/>
    </source>
</evidence>
<dbReference type="PANTHER" id="PTHR30480">
    <property type="entry name" value="BETA-HEXOSAMINIDASE-RELATED"/>
    <property type="match status" value="1"/>
</dbReference>
<sequence length="440" mass="44330">MFGRRASLLPAVLAAGVALVACTSSVPESSATETGTPSPTPSESDDPTAEPTPTEPPDYPNPWGPTPADVEAATRVAAEMTPEEVAGQVIVSTTTVPDPAAVGAHVADLHLAGVIVMGDAVTGLDQVLALTESVQDGVAADGRDWPAIISTDNEGGIVQRLGSDVGPWTDFPAYNVAGQAVAAGEHDVVHDAYEAMGVELRASGFTTDWAPVADVTVPGQDVTIGTRSAGSDPGLVSATVSQTTTGFLDSGVLPSAKHFPGHGSLTSDSHVDLPVQDRSDAEIAAQDLPPFQAAIAAGTPTVMVGHIDVQAWDPGVAASVSPETYRVLREDLGFSGVAVTDGLEMGALSSVGGPGDIAVAALDAGADLLLGPTDDAAAHAGIVAALEDGRLSRDRVDEAAGRVIAMARYQAELAERAGPVGPDDVGSAAQPVADLWDAAG</sequence>
<keyword evidence="5" id="KW-0326">Glycosidase</keyword>
<keyword evidence="7" id="KW-0732">Signal</keyword>
<evidence type="ECO:0000256" key="4">
    <source>
        <dbReference type="ARBA" id="ARBA00022801"/>
    </source>
</evidence>
<organism evidence="9 10">
    <name type="scientific">Georgenia alba</name>
    <dbReference type="NCBI Taxonomy" id="2233858"/>
    <lineage>
        <taxon>Bacteria</taxon>
        <taxon>Bacillati</taxon>
        <taxon>Actinomycetota</taxon>
        <taxon>Actinomycetes</taxon>
        <taxon>Micrococcales</taxon>
        <taxon>Bogoriellaceae</taxon>
        <taxon>Georgenia</taxon>
    </lineage>
</organism>
<proteinExistence type="inferred from homology"/>
<evidence type="ECO:0000256" key="5">
    <source>
        <dbReference type="ARBA" id="ARBA00023295"/>
    </source>
</evidence>
<dbReference type="EC" id="3.2.1.52" evidence="3"/>
<protein>
    <recommendedName>
        <fullName evidence="3">beta-N-acetylhexosaminidase</fullName>
        <ecNumber evidence="3">3.2.1.52</ecNumber>
    </recommendedName>
</protein>
<keyword evidence="4 9" id="KW-0378">Hydrolase</keyword>
<dbReference type="InterPro" id="IPR017853">
    <property type="entry name" value="GH"/>
</dbReference>
<feature type="compositionally biased region" description="Pro residues" evidence="6">
    <location>
        <begin position="53"/>
        <end position="65"/>
    </location>
</feature>
<dbReference type="Gene3D" id="3.20.20.300">
    <property type="entry name" value="Glycoside hydrolase, family 3, N-terminal domain"/>
    <property type="match status" value="1"/>
</dbReference>
<dbReference type="SUPFAM" id="SSF51445">
    <property type="entry name" value="(Trans)glycosidases"/>
    <property type="match status" value="1"/>
</dbReference>
<dbReference type="InterPro" id="IPR050226">
    <property type="entry name" value="NagZ_Beta-hexosaminidase"/>
</dbReference>
<evidence type="ECO:0000259" key="8">
    <source>
        <dbReference type="Pfam" id="PF00933"/>
    </source>
</evidence>
<feature type="chain" id="PRO_5047462009" description="beta-N-acetylhexosaminidase" evidence="7">
    <location>
        <begin position="21"/>
        <end position="440"/>
    </location>
</feature>
<feature type="signal peptide" evidence="7">
    <location>
        <begin position="1"/>
        <end position="20"/>
    </location>
</feature>
<evidence type="ECO:0000256" key="2">
    <source>
        <dbReference type="ARBA" id="ARBA00005336"/>
    </source>
</evidence>
<gene>
    <name evidence="9" type="ORF">ACFQQL_13650</name>
</gene>
<comment type="catalytic activity">
    <reaction evidence="1">
        <text>Hydrolysis of terminal non-reducing N-acetyl-D-hexosamine residues in N-acetyl-beta-D-hexosaminides.</text>
        <dbReference type="EC" id="3.2.1.52"/>
    </reaction>
</comment>
<comment type="caution">
    <text evidence="9">The sequence shown here is derived from an EMBL/GenBank/DDBJ whole genome shotgun (WGS) entry which is preliminary data.</text>
</comment>
<evidence type="ECO:0000256" key="7">
    <source>
        <dbReference type="SAM" id="SignalP"/>
    </source>
</evidence>
<dbReference type="PANTHER" id="PTHR30480:SF13">
    <property type="entry name" value="BETA-HEXOSAMINIDASE"/>
    <property type="match status" value="1"/>
</dbReference>
<name>A0ABW2Q9H3_9MICO</name>
<feature type="compositionally biased region" description="Low complexity" evidence="6">
    <location>
        <begin position="26"/>
        <end position="37"/>
    </location>
</feature>
<evidence type="ECO:0000256" key="3">
    <source>
        <dbReference type="ARBA" id="ARBA00012663"/>
    </source>
</evidence>
<dbReference type="InterPro" id="IPR036962">
    <property type="entry name" value="Glyco_hydro_3_N_sf"/>
</dbReference>
<reference evidence="10" key="1">
    <citation type="journal article" date="2019" name="Int. J. Syst. Evol. Microbiol.">
        <title>The Global Catalogue of Microorganisms (GCM) 10K type strain sequencing project: providing services to taxonomists for standard genome sequencing and annotation.</title>
        <authorList>
            <consortium name="The Broad Institute Genomics Platform"/>
            <consortium name="The Broad Institute Genome Sequencing Center for Infectious Disease"/>
            <person name="Wu L."/>
            <person name="Ma J."/>
        </authorList>
    </citation>
    <scope>NUCLEOTIDE SEQUENCE [LARGE SCALE GENOMIC DNA]</scope>
    <source>
        <strain evidence="10">JCM 1490</strain>
    </source>
</reference>
<evidence type="ECO:0000256" key="6">
    <source>
        <dbReference type="SAM" id="MobiDB-lite"/>
    </source>
</evidence>
<evidence type="ECO:0000256" key="1">
    <source>
        <dbReference type="ARBA" id="ARBA00001231"/>
    </source>
</evidence>
<dbReference type="Proteomes" id="UP001596455">
    <property type="component" value="Unassembled WGS sequence"/>
</dbReference>
<dbReference type="PROSITE" id="PS51257">
    <property type="entry name" value="PROKAR_LIPOPROTEIN"/>
    <property type="match status" value="1"/>
</dbReference>
<dbReference type="Pfam" id="PF00933">
    <property type="entry name" value="Glyco_hydro_3"/>
    <property type="match status" value="1"/>
</dbReference>
<comment type="similarity">
    <text evidence="2">Belongs to the glycosyl hydrolase 3 family.</text>
</comment>
<dbReference type="EMBL" id="JBHTCQ010000002">
    <property type="protein sequence ID" value="MFC7406158.1"/>
    <property type="molecule type" value="Genomic_DNA"/>
</dbReference>
<evidence type="ECO:0000313" key="9">
    <source>
        <dbReference type="EMBL" id="MFC7406158.1"/>
    </source>
</evidence>
<feature type="domain" description="Glycoside hydrolase family 3 N-terminal" evidence="8">
    <location>
        <begin position="101"/>
        <end position="405"/>
    </location>
</feature>
<accession>A0ABW2Q9H3</accession>
<feature type="region of interest" description="Disordered" evidence="6">
    <location>
        <begin position="26"/>
        <end position="68"/>
    </location>
</feature>